<evidence type="ECO:0000259" key="10">
    <source>
        <dbReference type="Pfam" id="PF00561"/>
    </source>
</evidence>
<sequence>MSDASVDLAYIAAPASDEALQSDPPKDLYPTGLYPAIEPYNTGHLNVGDGHRVYYEQCGNPTGSPALFLHGGPGGGCGERSRRFFDPDVYRIVCLDQRGCGRSLPNAGGEWEKSIYENNTGKLVEDLEALRKFLEVEKWTVVLGGSWGSTLTLSYAIAYPGSMEDLILRGVFLFSPEEVDHLFQDGSTSSQNPEAWEMYAKYIEDTSHDFEAERTNFLGAYYKRMTGQDETVRRAAASAFVGYELSISKSFVDMKRIKEVLGDISHLIPFALFEVIYMLNAGFMSRGYLLANVNKIVEAGHRVRIVHGRADYVCQPKAAHTLYKALKAEGCKDVTLEFVAGAGHSDSEPGIIDALVRATNELGQK</sequence>
<feature type="active site" description="Nucleophile" evidence="8">
    <location>
        <position position="146"/>
    </location>
</feature>
<comment type="caution">
    <text evidence="11">The sequence shown here is derived from an EMBL/GenBank/DDBJ whole genome shotgun (WGS) entry which is preliminary data.</text>
</comment>
<evidence type="ECO:0000256" key="5">
    <source>
        <dbReference type="ARBA" id="ARBA00022490"/>
    </source>
</evidence>
<comment type="catalytic activity">
    <reaction evidence="1 9">
        <text>Release of N-terminal proline from a peptide.</text>
        <dbReference type="EC" id="3.4.11.5"/>
    </reaction>
</comment>
<evidence type="ECO:0000313" key="12">
    <source>
        <dbReference type="Proteomes" id="UP001165160"/>
    </source>
</evidence>
<protein>
    <recommendedName>
        <fullName evidence="9">Proline iminopeptidase</fullName>
        <ecNumber evidence="9">3.4.11.5</ecNumber>
    </recommendedName>
</protein>
<dbReference type="GO" id="GO:0006508">
    <property type="term" value="P:proteolysis"/>
    <property type="evidence" value="ECO:0007669"/>
    <property type="project" value="UniProtKB-KW"/>
</dbReference>
<dbReference type="SUPFAM" id="SSF53474">
    <property type="entry name" value="alpha/beta-Hydrolases"/>
    <property type="match status" value="1"/>
</dbReference>
<dbReference type="InterPro" id="IPR005944">
    <property type="entry name" value="Pro_iminopeptidase"/>
</dbReference>
<evidence type="ECO:0000256" key="3">
    <source>
        <dbReference type="ARBA" id="ARBA00010088"/>
    </source>
</evidence>
<feature type="active site" description="Proton donor" evidence="8">
    <location>
        <position position="344"/>
    </location>
</feature>
<comment type="subcellular location">
    <subcellularLocation>
        <location evidence="2">Cytoplasm</location>
    </subcellularLocation>
</comment>
<evidence type="ECO:0000256" key="4">
    <source>
        <dbReference type="ARBA" id="ARBA00022438"/>
    </source>
</evidence>
<dbReference type="InterPro" id="IPR000073">
    <property type="entry name" value="AB_hydrolase_1"/>
</dbReference>
<accession>A0A9W7BVV8</accession>
<dbReference type="PANTHER" id="PTHR43722">
    <property type="entry name" value="PROLINE IMINOPEPTIDASE"/>
    <property type="match status" value="1"/>
</dbReference>
<keyword evidence="12" id="KW-1185">Reference proteome</keyword>
<dbReference type="Proteomes" id="UP001165160">
    <property type="component" value="Unassembled WGS sequence"/>
</dbReference>
<evidence type="ECO:0000256" key="1">
    <source>
        <dbReference type="ARBA" id="ARBA00001585"/>
    </source>
</evidence>
<dbReference type="GO" id="GO:0004177">
    <property type="term" value="F:aminopeptidase activity"/>
    <property type="evidence" value="ECO:0007669"/>
    <property type="project" value="UniProtKB-KW"/>
</dbReference>
<dbReference type="PRINTS" id="PR00793">
    <property type="entry name" value="PROAMNOPTASE"/>
</dbReference>
<dbReference type="Pfam" id="PF00561">
    <property type="entry name" value="Abhydrolase_1"/>
    <property type="match status" value="1"/>
</dbReference>
<dbReference type="EC" id="3.4.11.5" evidence="9"/>
<dbReference type="EMBL" id="BRXX01000199">
    <property type="protein sequence ID" value="GMH97341.1"/>
    <property type="molecule type" value="Genomic_DNA"/>
</dbReference>
<evidence type="ECO:0000256" key="7">
    <source>
        <dbReference type="ARBA" id="ARBA00022801"/>
    </source>
</evidence>
<evidence type="ECO:0000313" key="11">
    <source>
        <dbReference type="EMBL" id="GMH97341.1"/>
    </source>
</evidence>
<dbReference type="PANTHER" id="PTHR43722:SF1">
    <property type="entry name" value="PROLINE IMINOPEPTIDASE"/>
    <property type="match status" value="1"/>
</dbReference>
<reference evidence="12" key="1">
    <citation type="journal article" date="2023" name="Commun. Biol.">
        <title>Genome analysis of Parmales, the sister group of diatoms, reveals the evolutionary specialization of diatoms from phago-mixotrophs to photoautotrophs.</title>
        <authorList>
            <person name="Ban H."/>
            <person name="Sato S."/>
            <person name="Yoshikawa S."/>
            <person name="Yamada K."/>
            <person name="Nakamura Y."/>
            <person name="Ichinomiya M."/>
            <person name="Sato N."/>
            <person name="Blanc-Mathieu R."/>
            <person name="Endo H."/>
            <person name="Kuwata A."/>
            <person name="Ogata H."/>
        </authorList>
    </citation>
    <scope>NUCLEOTIDE SEQUENCE [LARGE SCALE GENOMIC DNA]</scope>
    <source>
        <strain evidence="12">NIES 3699</strain>
    </source>
</reference>
<dbReference type="AlphaFoldDB" id="A0A9W7BVV8"/>
<keyword evidence="5" id="KW-0963">Cytoplasm</keyword>
<evidence type="ECO:0000256" key="6">
    <source>
        <dbReference type="ARBA" id="ARBA00022670"/>
    </source>
</evidence>
<dbReference type="InterPro" id="IPR029058">
    <property type="entry name" value="AB_hydrolase_fold"/>
</dbReference>
<evidence type="ECO:0000256" key="8">
    <source>
        <dbReference type="PIRSR" id="PIRSR006431-1"/>
    </source>
</evidence>
<dbReference type="InterPro" id="IPR002410">
    <property type="entry name" value="Peptidase_S33"/>
</dbReference>
<evidence type="ECO:0000256" key="2">
    <source>
        <dbReference type="ARBA" id="ARBA00004496"/>
    </source>
</evidence>
<dbReference type="Gene3D" id="3.40.50.1820">
    <property type="entry name" value="alpha/beta hydrolase"/>
    <property type="match status" value="1"/>
</dbReference>
<dbReference type="GO" id="GO:0005737">
    <property type="term" value="C:cytoplasm"/>
    <property type="evidence" value="ECO:0007669"/>
    <property type="project" value="UniProtKB-SubCell"/>
</dbReference>
<evidence type="ECO:0000256" key="9">
    <source>
        <dbReference type="RuleBase" id="RU003421"/>
    </source>
</evidence>
<name>A0A9W7BVV8_9STRA</name>
<proteinExistence type="inferred from homology"/>
<gene>
    <name evidence="11" type="ORF">TrVE_jg7643</name>
</gene>
<dbReference type="NCBIfam" id="TIGR01249">
    <property type="entry name" value="pro_imino_pep_1"/>
    <property type="match status" value="1"/>
</dbReference>
<feature type="active site" evidence="8">
    <location>
        <position position="311"/>
    </location>
</feature>
<feature type="domain" description="AB hydrolase-1" evidence="10">
    <location>
        <begin position="67"/>
        <end position="196"/>
    </location>
</feature>
<keyword evidence="7 9" id="KW-0378">Hydrolase</keyword>
<comment type="similarity">
    <text evidence="3 9">Belongs to the peptidase S33 family.</text>
</comment>
<dbReference type="PIRSF" id="PIRSF006431">
    <property type="entry name" value="Pept_S33"/>
    <property type="match status" value="1"/>
</dbReference>
<keyword evidence="4 9" id="KW-0031">Aminopeptidase</keyword>
<organism evidence="11 12">
    <name type="scientific">Triparma verrucosa</name>
    <dbReference type="NCBI Taxonomy" id="1606542"/>
    <lineage>
        <taxon>Eukaryota</taxon>
        <taxon>Sar</taxon>
        <taxon>Stramenopiles</taxon>
        <taxon>Ochrophyta</taxon>
        <taxon>Bolidophyceae</taxon>
        <taxon>Parmales</taxon>
        <taxon>Triparmaceae</taxon>
        <taxon>Triparma</taxon>
    </lineage>
</organism>
<keyword evidence="6 9" id="KW-0645">Protease</keyword>